<gene>
    <name evidence="2" type="ORF">XINFAN_01379</name>
</gene>
<feature type="compositionally biased region" description="Basic residues" evidence="1">
    <location>
        <begin position="194"/>
        <end position="217"/>
    </location>
</feature>
<name>A0A3P5WNQ0_9RHOB</name>
<sequence>MLPRLRARNPGAFFCRAWLAGGGTPGDGRGSRRCPGPACVALLLWPEVYPKQRPRPALRGHCERTVSKAVSGRLSPVRRCDMPRRRGPAVPRPGGMRMKTGTKWLAAAEVATLALTLWLLRDRPDGDGLPAPDPRRQRKGANGRIGAVDIDTAARSGVWLREVFVAEKQVLARMDTTGAGGQPGRDRGADPPRRDRHRHRRTHRRVARGRESRRRGQCRIAAGPA</sequence>
<evidence type="ECO:0000313" key="3">
    <source>
        <dbReference type="Proteomes" id="UP000277498"/>
    </source>
</evidence>
<keyword evidence="3" id="KW-1185">Reference proteome</keyword>
<evidence type="ECO:0000256" key="1">
    <source>
        <dbReference type="SAM" id="MobiDB-lite"/>
    </source>
</evidence>
<dbReference type="Proteomes" id="UP000277498">
    <property type="component" value="Unassembled WGS sequence"/>
</dbReference>
<feature type="compositionally biased region" description="Basic and acidic residues" evidence="1">
    <location>
        <begin position="184"/>
        <end position="193"/>
    </location>
</feature>
<organism evidence="2 3">
    <name type="scientific">Pseudogemmobacter humi</name>
    <dbReference type="NCBI Taxonomy" id="2483812"/>
    <lineage>
        <taxon>Bacteria</taxon>
        <taxon>Pseudomonadati</taxon>
        <taxon>Pseudomonadota</taxon>
        <taxon>Alphaproteobacteria</taxon>
        <taxon>Rhodobacterales</taxon>
        <taxon>Paracoccaceae</taxon>
        <taxon>Pseudogemmobacter</taxon>
    </lineage>
</organism>
<evidence type="ECO:0000313" key="2">
    <source>
        <dbReference type="EMBL" id="VDC25093.1"/>
    </source>
</evidence>
<dbReference type="AlphaFoldDB" id="A0A3P5WNQ0"/>
<proteinExistence type="predicted"/>
<reference evidence="2 3" key="1">
    <citation type="submission" date="2018-11" db="EMBL/GenBank/DDBJ databases">
        <authorList>
            <person name="Criscuolo A."/>
        </authorList>
    </citation>
    <scope>NUCLEOTIDE SEQUENCE [LARGE SCALE GENOMIC DNA]</scope>
    <source>
        <strain evidence="2">ACIP111625</strain>
    </source>
</reference>
<feature type="region of interest" description="Disordered" evidence="1">
    <location>
        <begin position="174"/>
        <end position="225"/>
    </location>
</feature>
<feature type="region of interest" description="Disordered" evidence="1">
    <location>
        <begin position="78"/>
        <end position="97"/>
    </location>
</feature>
<accession>A0A3P5WNQ0</accession>
<dbReference type="EMBL" id="UXAW01000051">
    <property type="protein sequence ID" value="VDC25093.1"/>
    <property type="molecule type" value="Genomic_DNA"/>
</dbReference>
<protein>
    <submittedName>
        <fullName evidence="2">Uncharacterized protein</fullName>
    </submittedName>
</protein>
<feature type="compositionally biased region" description="Low complexity" evidence="1">
    <location>
        <begin position="88"/>
        <end position="97"/>
    </location>
</feature>